<dbReference type="GO" id="GO:0004497">
    <property type="term" value="F:monooxygenase activity"/>
    <property type="evidence" value="ECO:0007669"/>
    <property type="project" value="InterPro"/>
</dbReference>
<keyword evidence="6" id="KW-0349">Heme</keyword>
<dbReference type="Gene3D" id="1.10.630.10">
    <property type="entry name" value="Cytochrome P450"/>
    <property type="match status" value="1"/>
</dbReference>
<evidence type="ECO:0000256" key="3">
    <source>
        <dbReference type="ARBA" id="ARBA00022723"/>
    </source>
</evidence>
<keyword evidence="7" id="KW-0812">Transmembrane</keyword>
<dbReference type="KEGG" id="pfp:PFL1_06060"/>
<evidence type="ECO:0000256" key="7">
    <source>
        <dbReference type="SAM" id="Phobius"/>
    </source>
</evidence>
<dbReference type="OrthoDB" id="1470350at2759"/>
<feature type="transmembrane region" description="Helical" evidence="7">
    <location>
        <begin position="29"/>
        <end position="57"/>
    </location>
</feature>
<dbReference type="InterPro" id="IPR036396">
    <property type="entry name" value="Cyt_P450_sf"/>
</dbReference>
<dbReference type="SUPFAM" id="SSF48264">
    <property type="entry name" value="Cytochrome P450"/>
    <property type="match status" value="1"/>
</dbReference>
<evidence type="ECO:0000256" key="5">
    <source>
        <dbReference type="ARBA" id="ARBA00023004"/>
    </source>
</evidence>
<dbReference type="PANTHER" id="PTHR24305:SF166">
    <property type="entry name" value="CYTOCHROME P450 12A4, MITOCHONDRIAL-RELATED"/>
    <property type="match status" value="1"/>
</dbReference>
<evidence type="ECO:0000256" key="4">
    <source>
        <dbReference type="ARBA" id="ARBA00023002"/>
    </source>
</evidence>
<proteinExistence type="inferred from homology"/>
<dbReference type="GO" id="GO:0020037">
    <property type="term" value="F:heme binding"/>
    <property type="evidence" value="ECO:0007669"/>
    <property type="project" value="InterPro"/>
</dbReference>
<dbReference type="CDD" id="cd11069">
    <property type="entry name" value="CYP_FUM15-like"/>
    <property type="match status" value="1"/>
</dbReference>
<keyword evidence="4" id="KW-0560">Oxidoreductase</keyword>
<evidence type="ECO:0008006" key="10">
    <source>
        <dbReference type="Google" id="ProtNLM"/>
    </source>
</evidence>
<dbReference type="InterPro" id="IPR002403">
    <property type="entry name" value="Cyt_P450_E_grp-IV"/>
</dbReference>
<keyword evidence="3 6" id="KW-0479">Metal-binding</keyword>
<dbReference type="EMBL" id="KE361645">
    <property type="protein sequence ID" value="EPQ26412.1"/>
    <property type="molecule type" value="Genomic_DNA"/>
</dbReference>
<comment type="cofactor">
    <cofactor evidence="1 6">
        <name>heme</name>
        <dbReference type="ChEBI" id="CHEBI:30413"/>
    </cofactor>
</comment>
<dbReference type="PANTHER" id="PTHR24305">
    <property type="entry name" value="CYTOCHROME P450"/>
    <property type="match status" value="1"/>
</dbReference>
<name>A0A061H1E2_9BASI</name>
<dbReference type="GeneID" id="19320140"/>
<evidence type="ECO:0000256" key="2">
    <source>
        <dbReference type="ARBA" id="ARBA00010617"/>
    </source>
</evidence>
<comment type="similarity">
    <text evidence="2">Belongs to the cytochrome P450 family.</text>
</comment>
<accession>A0A061H1E2</accession>
<evidence type="ECO:0000256" key="1">
    <source>
        <dbReference type="ARBA" id="ARBA00001971"/>
    </source>
</evidence>
<dbReference type="Pfam" id="PF00067">
    <property type="entry name" value="p450"/>
    <property type="match status" value="1"/>
</dbReference>
<evidence type="ECO:0000313" key="9">
    <source>
        <dbReference type="Proteomes" id="UP000053664"/>
    </source>
</evidence>
<dbReference type="InterPro" id="IPR001128">
    <property type="entry name" value="Cyt_P450"/>
</dbReference>
<dbReference type="GO" id="GO:0005506">
    <property type="term" value="F:iron ion binding"/>
    <property type="evidence" value="ECO:0007669"/>
    <property type="project" value="InterPro"/>
</dbReference>
<sequence length="665" mass="73623">MTVHLDLAQGLHLPLVGSHASALYHSHPVLALLAGLALLPLLATLALAAFLVSLSIYRMVTVNVTRTEPYAHLRRPKHADNFFPWYGDFGLIRRLPPTEPHLLWCRTLESSVFVYRGLFYSPRLFLGDPRAMGYILSASNSYAYPKPNASRLVLQSLLGKGVLVAEGDVHKRQRKILQPAFGVSAIRDLTPFFFKYSEKLAAKIGEMVDRSTQPIDEDKGRGANGVDRAYLHQSEPSRTASRPGAPVLDVSFWLNQATLDVIGDAGFGHIFNGLDAAYDPTAPEGASGDVINASFQRLMKAMSQIGFVRFMQLYLSEFPGLGWVRNLPTKRQRAIDGTYAALETVSKAIVEQKRREIQGEMADEIRQRGGDAASAGPTTVTKADFDERDEAATTVRQDGTTISAGKDLLHLMMRANMADDVSPREKLSDGELIGQITTLLLAGNETTSTQTGWALHILGDHPEVQAMLRAEIRDHFGARMERHAIGYDELMNMPYLDRFAKEMMRFASPVPSTVRTATRADTIPLSKPYPTRDGRSTFTSVPISAGQDLIIPIQAMNLSTEIWGPTATQFDPDRWLDDRLPESAKKSGLPMHLMTFIAGPRGCIGNRFAIAEFKALICSLIGRFHFENVEGWKVEKKQAITLRSRIEGQEDIGPQMPLRISRVEA</sequence>
<dbReference type="InterPro" id="IPR050121">
    <property type="entry name" value="Cytochrome_P450_monoxygenase"/>
</dbReference>
<gene>
    <name evidence="8" type="ORF">PFL1_06060</name>
</gene>
<protein>
    <recommendedName>
        <fullName evidence="10">Cytochrome P450</fullName>
    </recommendedName>
</protein>
<dbReference type="RefSeq" id="XP_007881789.1">
    <property type="nucleotide sequence ID" value="XM_007883598.1"/>
</dbReference>
<dbReference type="GO" id="GO:0016705">
    <property type="term" value="F:oxidoreductase activity, acting on paired donors, with incorporation or reduction of molecular oxygen"/>
    <property type="evidence" value="ECO:0007669"/>
    <property type="project" value="InterPro"/>
</dbReference>
<keyword evidence="7" id="KW-0472">Membrane</keyword>
<dbReference type="eggNOG" id="KOG0157">
    <property type="taxonomic scope" value="Eukaryota"/>
</dbReference>
<dbReference type="AlphaFoldDB" id="A0A061H1E2"/>
<evidence type="ECO:0000256" key="6">
    <source>
        <dbReference type="PIRSR" id="PIRSR602403-1"/>
    </source>
</evidence>
<reference evidence="8 9" key="1">
    <citation type="journal article" date="2013" name="Plant Cell">
        <title>The transition from a phytopathogenic smut ancestor to an anamorphic biocontrol agent deciphered by comparative whole-genome analysis.</title>
        <authorList>
            <person name="Lefebvre F."/>
            <person name="Joly D.L."/>
            <person name="Labbe C."/>
            <person name="Teichmann B."/>
            <person name="Linning R."/>
            <person name="Belzile F."/>
            <person name="Bakkeren G."/>
            <person name="Belanger R.R."/>
        </authorList>
    </citation>
    <scope>NUCLEOTIDE SEQUENCE [LARGE SCALE GENOMIC DNA]</scope>
    <source>
        <strain evidence="8 9">PF-1</strain>
    </source>
</reference>
<dbReference type="HOGENOM" id="CLU_001570_5_11_1"/>
<feature type="binding site" description="axial binding residue" evidence="6">
    <location>
        <position position="603"/>
    </location>
    <ligand>
        <name>heme</name>
        <dbReference type="ChEBI" id="CHEBI:30413"/>
    </ligand>
    <ligandPart>
        <name>Fe</name>
        <dbReference type="ChEBI" id="CHEBI:18248"/>
    </ligandPart>
</feature>
<keyword evidence="7" id="KW-1133">Transmembrane helix</keyword>
<organism evidence="8 9">
    <name type="scientific">Pseudozyma flocculosa PF-1</name>
    <dbReference type="NCBI Taxonomy" id="1277687"/>
    <lineage>
        <taxon>Eukaryota</taxon>
        <taxon>Fungi</taxon>
        <taxon>Dikarya</taxon>
        <taxon>Basidiomycota</taxon>
        <taxon>Ustilaginomycotina</taxon>
        <taxon>Ustilaginomycetes</taxon>
        <taxon>Ustilaginales</taxon>
        <taxon>Ustilaginaceae</taxon>
        <taxon>Pseudozyma</taxon>
    </lineage>
</organism>
<dbReference type="PRINTS" id="PR00385">
    <property type="entry name" value="P450"/>
</dbReference>
<evidence type="ECO:0000313" key="8">
    <source>
        <dbReference type="EMBL" id="EPQ26412.1"/>
    </source>
</evidence>
<dbReference type="PRINTS" id="PR00465">
    <property type="entry name" value="EP450IV"/>
</dbReference>
<dbReference type="Proteomes" id="UP000053664">
    <property type="component" value="Unassembled WGS sequence"/>
</dbReference>
<keyword evidence="5 6" id="KW-0408">Iron</keyword>